<evidence type="ECO:0000313" key="4">
    <source>
        <dbReference type="EMBL" id="MBP3949637.1"/>
    </source>
</evidence>
<dbReference type="InterPro" id="IPR050570">
    <property type="entry name" value="Cell_wall_metabolism_enzyme"/>
</dbReference>
<dbReference type="RefSeq" id="WP_210595018.1">
    <property type="nucleotide sequence ID" value="NZ_JAGKSQ010000001.1"/>
</dbReference>
<keyword evidence="2" id="KW-0472">Membrane</keyword>
<dbReference type="AlphaFoldDB" id="A0A940WS18"/>
<keyword evidence="5" id="KW-1185">Reference proteome</keyword>
<dbReference type="EMBL" id="JAGKSQ010000001">
    <property type="protein sequence ID" value="MBP3949637.1"/>
    <property type="molecule type" value="Genomic_DNA"/>
</dbReference>
<protein>
    <submittedName>
        <fullName evidence="4">M23 family metallopeptidase</fullName>
    </submittedName>
</protein>
<dbReference type="PANTHER" id="PTHR21666">
    <property type="entry name" value="PEPTIDASE-RELATED"/>
    <property type="match status" value="1"/>
</dbReference>
<gene>
    <name evidence="4" type="ORF">J7W16_00730</name>
</gene>
<dbReference type="GO" id="GO:0004222">
    <property type="term" value="F:metalloendopeptidase activity"/>
    <property type="evidence" value="ECO:0007669"/>
    <property type="project" value="TreeGrafter"/>
</dbReference>
<sequence length="263" mass="29981">MSKRLSKVRKELDSRRRTIEYNVKQREKTVPMLMNRQEDSREEPDFYIPQDTNRKTPTPTKGKDLFVFRLMMAICLFLMLAILFQSTTPQAEKAKQFVQQSFEYEFEFAAISNWYEKQFGRPLALVPIEQDLAQGDPNEDIEMIYALPAIGTISEPFTENGQGIMIETGMHAEIESVKSGSVKSVGQESEQGLGKTVVVEHYDGTEAIYGMLDQIEVNIYDNIRAGTIIGTVQTNEEAQKGIFYFALKNGEQYIDPSEVISFN</sequence>
<feature type="region of interest" description="Disordered" evidence="1">
    <location>
        <begin position="35"/>
        <end position="58"/>
    </location>
</feature>
<dbReference type="Proteomes" id="UP000678228">
    <property type="component" value="Unassembled WGS sequence"/>
</dbReference>
<reference evidence="4" key="1">
    <citation type="submission" date="2021-03" db="EMBL/GenBank/DDBJ databases">
        <title>Bacillus suaedae sp. nov., isolated from Suaeda aralocaspica.</title>
        <authorList>
            <person name="Lei R.F.R."/>
        </authorList>
    </citation>
    <scope>NUCLEOTIDE SEQUENCE</scope>
    <source>
        <strain evidence="4">YZJH907-2</strain>
    </source>
</reference>
<evidence type="ECO:0000313" key="5">
    <source>
        <dbReference type="Proteomes" id="UP000678228"/>
    </source>
</evidence>
<comment type="caution">
    <text evidence="4">The sequence shown here is derived from an EMBL/GenBank/DDBJ whole genome shotgun (WGS) entry which is preliminary data.</text>
</comment>
<feature type="domain" description="M23ase beta-sheet core" evidence="3">
    <location>
        <begin position="162"/>
        <end position="256"/>
    </location>
</feature>
<accession>A0A940WS18</accession>
<dbReference type="CDD" id="cd12797">
    <property type="entry name" value="M23_peptidase"/>
    <property type="match status" value="1"/>
</dbReference>
<evidence type="ECO:0000256" key="2">
    <source>
        <dbReference type="SAM" id="Phobius"/>
    </source>
</evidence>
<evidence type="ECO:0000259" key="3">
    <source>
        <dbReference type="Pfam" id="PF01551"/>
    </source>
</evidence>
<keyword evidence="2" id="KW-1133">Transmembrane helix</keyword>
<dbReference type="Gene3D" id="2.70.70.10">
    <property type="entry name" value="Glucose Permease (Domain IIA)"/>
    <property type="match status" value="1"/>
</dbReference>
<feature type="transmembrane region" description="Helical" evidence="2">
    <location>
        <begin position="65"/>
        <end position="84"/>
    </location>
</feature>
<dbReference type="PANTHER" id="PTHR21666:SF274">
    <property type="entry name" value="STAGE IV SPORULATION PROTEIN FA"/>
    <property type="match status" value="1"/>
</dbReference>
<name>A0A940WS18_9BACI</name>
<dbReference type="SUPFAM" id="SSF51261">
    <property type="entry name" value="Duplicated hybrid motif"/>
    <property type="match status" value="1"/>
</dbReference>
<organism evidence="4 5">
    <name type="scientific">Halalkalibacter suaedae</name>
    <dbReference type="NCBI Taxonomy" id="2822140"/>
    <lineage>
        <taxon>Bacteria</taxon>
        <taxon>Bacillati</taxon>
        <taxon>Bacillota</taxon>
        <taxon>Bacilli</taxon>
        <taxon>Bacillales</taxon>
        <taxon>Bacillaceae</taxon>
        <taxon>Halalkalibacter</taxon>
    </lineage>
</organism>
<evidence type="ECO:0000256" key="1">
    <source>
        <dbReference type="SAM" id="MobiDB-lite"/>
    </source>
</evidence>
<dbReference type="Pfam" id="PF01551">
    <property type="entry name" value="Peptidase_M23"/>
    <property type="match status" value="1"/>
</dbReference>
<dbReference type="InterPro" id="IPR011055">
    <property type="entry name" value="Dup_hybrid_motif"/>
</dbReference>
<dbReference type="InterPro" id="IPR016047">
    <property type="entry name" value="M23ase_b-sheet_dom"/>
</dbReference>
<keyword evidence="2" id="KW-0812">Transmembrane</keyword>
<proteinExistence type="predicted"/>